<keyword evidence="17" id="KW-1185">Reference proteome</keyword>
<feature type="transmembrane region" description="Helical" evidence="14">
    <location>
        <begin position="279"/>
        <end position="303"/>
    </location>
</feature>
<dbReference type="Proteomes" id="UP001162483">
    <property type="component" value="Unassembled WGS sequence"/>
</dbReference>
<dbReference type="InterPro" id="IPR000725">
    <property type="entry name" value="Olfact_rcpt"/>
</dbReference>
<reference evidence="16" key="1">
    <citation type="submission" date="2023-05" db="EMBL/GenBank/DDBJ databases">
        <authorList>
            <person name="Stuckert A."/>
        </authorList>
    </citation>
    <scope>NUCLEOTIDE SEQUENCE</scope>
</reference>
<feature type="transmembrane region" description="Helical" evidence="14">
    <location>
        <begin position="243"/>
        <end position="267"/>
    </location>
</feature>
<feature type="transmembrane region" description="Helical" evidence="14">
    <location>
        <begin position="315"/>
        <end position="334"/>
    </location>
</feature>
<feature type="transmembrane region" description="Helical" evidence="14">
    <location>
        <begin position="67"/>
        <end position="90"/>
    </location>
</feature>
<keyword evidence="10 13" id="KW-0675">Receptor</keyword>
<keyword evidence="9" id="KW-1015">Disulfide bond</keyword>
<accession>A0ABN9ASW1</accession>
<evidence type="ECO:0000256" key="1">
    <source>
        <dbReference type="ARBA" id="ARBA00004651"/>
    </source>
</evidence>
<keyword evidence="7 13" id="KW-0297">G-protein coupled receptor</keyword>
<protein>
    <recommendedName>
        <fullName evidence="14">Olfactory receptor</fullName>
    </recommendedName>
</protein>
<evidence type="ECO:0000256" key="8">
    <source>
        <dbReference type="ARBA" id="ARBA00023136"/>
    </source>
</evidence>
<evidence type="ECO:0000256" key="13">
    <source>
        <dbReference type="RuleBase" id="RU000688"/>
    </source>
</evidence>
<evidence type="ECO:0000313" key="16">
    <source>
        <dbReference type="EMBL" id="CAI9537325.1"/>
    </source>
</evidence>
<comment type="similarity">
    <text evidence="13">Belongs to the G-protein coupled receptor 1 family.</text>
</comment>
<dbReference type="InterPro" id="IPR017452">
    <property type="entry name" value="GPCR_Rhodpsn_7TM"/>
</dbReference>
<feature type="transmembrane region" description="Helical" evidence="14">
    <location>
        <begin position="102"/>
        <end position="120"/>
    </location>
</feature>
<keyword evidence="6 14" id="KW-1133">Transmembrane helix</keyword>
<dbReference type="PRINTS" id="PR00237">
    <property type="entry name" value="GPCRRHODOPSN"/>
</dbReference>
<evidence type="ECO:0000256" key="9">
    <source>
        <dbReference type="ARBA" id="ARBA00023157"/>
    </source>
</evidence>
<keyword evidence="12 13" id="KW-0807">Transducer</keyword>
<keyword evidence="2 14" id="KW-1003">Cell membrane</keyword>
<keyword evidence="8 14" id="KW-0472">Membrane</keyword>
<evidence type="ECO:0000256" key="4">
    <source>
        <dbReference type="ARBA" id="ARBA00022692"/>
    </source>
</evidence>
<evidence type="ECO:0000256" key="7">
    <source>
        <dbReference type="ARBA" id="ARBA00023040"/>
    </source>
</evidence>
<evidence type="ECO:0000256" key="3">
    <source>
        <dbReference type="ARBA" id="ARBA00022606"/>
    </source>
</evidence>
<feature type="non-terminal residue" evidence="16">
    <location>
        <position position="1"/>
    </location>
</feature>
<keyword evidence="4 13" id="KW-0812">Transmembrane</keyword>
<dbReference type="InterPro" id="IPR000276">
    <property type="entry name" value="GPCR_Rhodpsn"/>
</dbReference>
<dbReference type="PANTHER" id="PTHR24242:SF253">
    <property type="entry name" value="OLFACTORY RECEPTOR-RELATED"/>
    <property type="match status" value="1"/>
</dbReference>
<feature type="domain" description="G-protein coupled receptors family 1 profile" evidence="15">
    <location>
        <begin position="83"/>
        <end position="332"/>
    </location>
</feature>
<gene>
    <name evidence="16" type="ORF">SPARVUS_LOCUS1193427</name>
</gene>
<dbReference type="PROSITE" id="PS00237">
    <property type="entry name" value="G_PROTEIN_RECEP_F1_1"/>
    <property type="match status" value="1"/>
</dbReference>
<keyword evidence="3 14" id="KW-0716">Sensory transduction</keyword>
<sequence length="358" mass="40492">LFFIQLLCFFRGEYSPLYLTCVGWILCTVRVQCIVECLAGKQLVVPSHCNSSELFLTTAGLDPVLKILIICTCHTVYCVTICGNLLIIILVSYSKVLHSPMYFFLSQLSALDVMLSTDILPNMISTVLANKTTMSFSGCLAQFSFFALTGCSECLLLTAMSWDRYLAICRPLHYTLKMNYQVCWILVILCWILGIFLVLTYTLTISNLQFCGPNIIDHFFCDFDPIIQLSCSDTTIVRLEVTVLGFIFVIFPFLTIFVSYSYIIVTILKIPSITGRQKVFSTCSSHLTVVSIYYGTLVCVYLVPNKGQTQTLNKVLALLYTVVTPMMNPIIYSLRNKDLKMAVRKFIIDFLFISFSKD</sequence>
<evidence type="ECO:0000256" key="6">
    <source>
        <dbReference type="ARBA" id="ARBA00022989"/>
    </source>
</evidence>
<feature type="transmembrane region" description="Helical" evidence="14">
    <location>
        <begin position="140"/>
        <end position="162"/>
    </location>
</feature>
<evidence type="ECO:0000256" key="10">
    <source>
        <dbReference type="ARBA" id="ARBA00023170"/>
    </source>
</evidence>
<comment type="caution">
    <text evidence="16">The sequence shown here is derived from an EMBL/GenBank/DDBJ whole genome shotgun (WGS) entry which is preliminary data.</text>
</comment>
<dbReference type="PRINTS" id="PR00245">
    <property type="entry name" value="OLFACTORYR"/>
</dbReference>
<dbReference type="EMBL" id="CATNWA010000546">
    <property type="protein sequence ID" value="CAI9537325.1"/>
    <property type="molecule type" value="Genomic_DNA"/>
</dbReference>
<evidence type="ECO:0000313" key="17">
    <source>
        <dbReference type="Proteomes" id="UP001162483"/>
    </source>
</evidence>
<evidence type="ECO:0000256" key="12">
    <source>
        <dbReference type="ARBA" id="ARBA00023224"/>
    </source>
</evidence>
<evidence type="ECO:0000256" key="11">
    <source>
        <dbReference type="ARBA" id="ARBA00023180"/>
    </source>
</evidence>
<dbReference type="PANTHER" id="PTHR24242">
    <property type="entry name" value="G-PROTEIN COUPLED RECEPTOR"/>
    <property type="match status" value="1"/>
</dbReference>
<dbReference type="PROSITE" id="PS50262">
    <property type="entry name" value="G_PROTEIN_RECEP_F1_2"/>
    <property type="match status" value="1"/>
</dbReference>
<evidence type="ECO:0000256" key="2">
    <source>
        <dbReference type="ARBA" id="ARBA00022475"/>
    </source>
</evidence>
<evidence type="ECO:0000256" key="5">
    <source>
        <dbReference type="ARBA" id="ARBA00022725"/>
    </source>
</evidence>
<evidence type="ECO:0000259" key="15">
    <source>
        <dbReference type="PROSITE" id="PS50262"/>
    </source>
</evidence>
<comment type="subcellular location">
    <subcellularLocation>
        <location evidence="1 14">Cell membrane</location>
        <topology evidence="1 14">Multi-pass membrane protein</topology>
    </subcellularLocation>
</comment>
<dbReference type="SUPFAM" id="SSF81321">
    <property type="entry name" value="Family A G protein-coupled receptor-like"/>
    <property type="match status" value="1"/>
</dbReference>
<dbReference type="Gene3D" id="1.20.1070.10">
    <property type="entry name" value="Rhodopsin 7-helix transmembrane proteins"/>
    <property type="match status" value="1"/>
</dbReference>
<dbReference type="Pfam" id="PF13853">
    <property type="entry name" value="7tm_4"/>
    <property type="match status" value="1"/>
</dbReference>
<name>A0ABN9ASW1_9NEOB</name>
<dbReference type="InterPro" id="IPR050939">
    <property type="entry name" value="Olfactory_GPCR1"/>
</dbReference>
<keyword evidence="5 14" id="KW-0552">Olfaction</keyword>
<keyword evidence="11" id="KW-0325">Glycoprotein</keyword>
<organism evidence="16 17">
    <name type="scientific">Staurois parvus</name>
    <dbReference type="NCBI Taxonomy" id="386267"/>
    <lineage>
        <taxon>Eukaryota</taxon>
        <taxon>Metazoa</taxon>
        <taxon>Chordata</taxon>
        <taxon>Craniata</taxon>
        <taxon>Vertebrata</taxon>
        <taxon>Euteleostomi</taxon>
        <taxon>Amphibia</taxon>
        <taxon>Batrachia</taxon>
        <taxon>Anura</taxon>
        <taxon>Neobatrachia</taxon>
        <taxon>Ranoidea</taxon>
        <taxon>Ranidae</taxon>
        <taxon>Staurois</taxon>
    </lineage>
</organism>
<proteinExistence type="inferred from homology"/>
<feature type="transmembrane region" description="Helical" evidence="14">
    <location>
        <begin position="182"/>
        <end position="203"/>
    </location>
</feature>
<evidence type="ECO:0000256" key="14">
    <source>
        <dbReference type="RuleBase" id="RU363047"/>
    </source>
</evidence>